<dbReference type="eggNOG" id="COG1216">
    <property type="taxonomic scope" value="Bacteria"/>
</dbReference>
<evidence type="ECO:0000259" key="6">
    <source>
        <dbReference type="Pfam" id="PF00535"/>
    </source>
</evidence>
<keyword evidence="4 5" id="KW-0472">Membrane</keyword>
<dbReference type="InterPro" id="IPR001173">
    <property type="entry name" value="Glyco_trans_2-like"/>
</dbReference>
<evidence type="ECO:0000256" key="2">
    <source>
        <dbReference type="ARBA" id="ARBA00022692"/>
    </source>
</evidence>
<evidence type="ECO:0000256" key="3">
    <source>
        <dbReference type="ARBA" id="ARBA00022989"/>
    </source>
</evidence>
<evidence type="ECO:0000256" key="1">
    <source>
        <dbReference type="ARBA" id="ARBA00004141"/>
    </source>
</evidence>
<dbReference type="PANTHER" id="PTHR48090">
    <property type="entry name" value="UNDECAPRENYL-PHOSPHATE 4-DEOXY-4-FORMAMIDO-L-ARABINOSE TRANSFERASE-RELATED"/>
    <property type="match status" value="1"/>
</dbReference>
<proteinExistence type="predicted"/>
<sequence length="346" mass="38768">MIVLIPAYEPTEKMLKLVAQLKEKTDYKILIVDDGSGDSFSQLFNKAEEDGCIVLHHPVNKGKGAALKTGFSYIHSNCEPDKVVCADSDGQHHVNDIIKLADAIDSNKPEMVLGVRQFEGDVPFKSRFGNSISAFTFKMATGIVLNDTQTGLRGYPYELLPWLCSVQGERFEYEQNLLLKSKKSGISIKQLPIATIYDNNNKGTHFRPINDSISVLLPILKFCSSSILSFCIDFVLLLAFNKLLGGLFFCIVFARVISSTFNYIVNKVFVFDAKDTSTKQSAPKYFGLALAILSLNYCMMKLFIEVIHMHIIPAKILTEITLFTISYTVQKLFIFKKDNDIKLTPS</sequence>
<dbReference type="SUPFAM" id="SSF53448">
    <property type="entry name" value="Nucleotide-diphospho-sugar transferases"/>
    <property type="match status" value="1"/>
</dbReference>
<evidence type="ECO:0000256" key="4">
    <source>
        <dbReference type="ARBA" id="ARBA00023136"/>
    </source>
</evidence>
<accession>A0A0L6JKQ2</accession>
<dbReference type="Gene3D" id="3.90.550.10">
    <property type="entry name" value="Spore Coat Polysaccharide Biosynthesis Protein SpsA, Chain A"/>
    <property type="match status" value="1"/>
</dbReference>
<name>A0A0L6JKQ2_9FIRM</name>
<reference evidence="9" key="1">
    <citation type="submission" date="2015-07" db="EMBL/GenBank/DDBJ databases">
        <title>Near-Complete Genome Sequence of the Cellulolytic Bacterium Bacteroides (Pseudobacteroides) cellulosolvens ATCC 35603.</title>
        <authorList>
            <person name="Dassa B."/>
            <person name="Utturkar S.M."/>
            <person name="Klingeman D.M."/>
            <person name="Hurt R.A."/>
            <person name="Keller M."/>
            <person name="Xu J."/>
            <person name="Reddy Y.H.K."/>
            <person name="Borovok I."/>
            <person name="Grinberg I.R."/>
            <person name="Lamed R."/>
            <person name="Zhivin O."/>
            <person name="Bayer E.A."/>
            <person name="Brown S.D."/>
        </authorList>
    </citation>
    <scope>NUCLEOTIDE SEQUENCE [LARGE SCALE GENOMIC DNA]</scope>
    <source>
        <strain evidence="9">DSM 2933</strain>
    </source>
</reference>
<dbReference type="InterPro" id="IPR050256">
    <property type="entry name" value="Glycosyltransferase_2"/>
</dbReference>
<feature type="domain" description="Glycosyltransferase 2-like" evidence="6">
    <location>
        <begin position="3"/>
        <end position="130"/>
    </location>
</feature>
<feature type="domain" description="GtrA/DPMS transmembrane" evidence="7">
    <location>
        <begin position="221"/>
        <end position="335"/>
    </location>
</feature>
<feature type="transmembrane region" description="Helical" evidence="5">
    <location>
        <begin position="285"/>
        <end position="304"/>
    </location>
</feature>
<dbReference type="GO" id="GO:0016020">
    <property type="term" value="C:membrane"/>
    <property type="evidence" value="ECO:0007669"/>
    <property type="project" value="UniProtKB-SubCell"/>
</dbReference>
<dbReference type="GO" id="GO:0016740">
    <property type="term" value="F:transferase activity"/>
    <property type="evidence" value="ECO:0007669"/>
    <property type="project" value="UniProtKB-KW"/>
</dbReference>
<evidence type="ECO:0000256" key="5">
    <source>
        <dbReference type="SAM" id="Phobius"/>
    </source>
</evidence>
<evidence type="ECO:0000313" key="8">
    <source>
        <dbReference type="EMBL" id="KNY26411.1"/>
    </source>
</evidence>
<dbReference type="eggNOG" id="COG2246">
    <property type="taxonomic scope" value="Bacteria"/>
</dbReference>
<keyword evidence="3 5" id="KW-1133">Transmembrane helix</keyword>
<evidence type="ECO:0000259" key="7">
    <source>
        <dbReference type="Pfam" id="PF04138"/>
    </source>
</evidence>
<dbReference type="Pfam" id="PF00535">
    <property type="entry name" value="Glycos_transf_2"/>
    <property type="match status" value="1"/>
</dbReference>
<dbReference type="AlphaFoldDB" id="A0A0L6JKQ2"/>
<dbReference type="Pfam" id="PF04138">
    <property type="entry name" value="GtrA_DPMS_TM"/>
    <property type="match status" value="1"/>
</dbReference>
<keyword evidence="8" id="KW-0808">Transferase</keyword>
<organism evidence="8 9">
    <name type="scientific">Pseudobacteroides cellulosolvens ATCC 35603 = DSM 2933</name>
    <dbReference type="NCBI Taxonomy" id="398512"/>
    <lineage>
        <taxon>Bacteria</taxon>
        <taxon>Bacillati</taxon>
        <taxon>Bacillota</taxon>
        <taxon>Clostridia</taxon>
        <taxon>Eubacteriales</taxon>
        <taxon>Oscillospiraceae</taxon>
        <taxon>Pseudobacteroides</taxon>
    </lineage>
</organism>
<dbReference type="EMBL" id="LGTC01000001">
    <property type="protein sequence ID" value="KNY26411.1"/>
    <property type="molecule type" value="Genomic_DNA"/>
</dbReference>
<comment type="caution">
    <text evidence="8">The sequence shown here is derived from an EMBL/GenBank/DDBJ whole genome shotgun (WGS) entry which is preliminary data.</text>
</comment>
<keyword evidence="9" id="KW-1185">Reference proteome</keyword>
<gene>
    <name evidence="8" type="ORF">Bccel_1673</name>
</gene>
<dbReference type="STRING" id="398512.Bccel_1673"/>
<protein>
    <submittedName>
        <fullName evidence="8">Glycosyl transferase family 2</fullName>
    </submittedName>
</protein>
<feature type="transmembrane region" description="Helical" evidence="5">
    <location>
        <begin position="215"/>
        <end position="240"/>
    </location>
</feature>
<dbReference type="RefSeq" id="WP_036941387.1">
    <property type="nucleotide sequence ID" value="NZ_JQKC01000015.1"/>
</dbReference>
<keyword evidence="2 5" id="KW-0812">Transmembrane</keyword>
<dbReference type="InterPro" id="IPR007267">
    <property type="entry name" value="GtrA_DPMS_TM"/>
</dbReference>
<dbReference type="GO" id="GO:0000271">
    <property type="term" value="P:polysaccharide biosynthetic process"/>
    <property type="evidence" value="ECO:0007669"/>
    <property type="project" value="InterPro"/>
</dbReference>
<dbReference type="Proteomes" id="UP000036923">
    <property type="component" value="Unassembled WGS sequence"/>
</dbReference>
<dbReference type="InterPro" id="IPR029044">
    <property type="entry name" value="Nucleotide-diphossugar_trans"/>
</dbReference>
<comment type="subcellular location">
    <subcellularLocation>
        <location evidence="1">Membrane</location>
        <topology evidence="1">Multi-pass membrane protein</topology>
    </subcellularLocation>
</comment>
<dbReference type="CDD" id="cd04179">
    <property type="entry name" value="DPM_DPG-synthase_like"/>
    <property type="match status" value="1"/>
</dbReference>
<dbReference type="PANTHER" id="PTHR48090:SF6">
    <property type="entry name" value="SLR5056 PROTEIN"/>
    <property type="match status" value="1"/>
</dbReference>
<dbReference type="OrthoDB" id="9810303at2"/>
<evidence type="ECO:0000313" key="9">
    <source>
        <dbReference type="Proteomes" id="UP000036923"/>
    </source>
</evidence>
<feature type="transmembrane region" description="Helical" evidence="5">
    <location>
        <begin position="247"/>
        <end position="265"/>
    </location>
</feature>